<evidence type="ECO:0000313" key="4">
    <source>
        <dbReference type="Proteomes" id="UP000282321"/>
    </source>
</evidence>
<evidence type="ECO:0000259" key="2">
    <source>
        <dbReference type="Pfam" id="PF00329"/>
    </source>
</evidence>
<name>A0A660S9X6_UNCT6</name>
<proteinExistence type="inferred from homology"/>
<sequence length="161" mass="19242">MTQKEIIEKIKDSFPNAKTKIIDEHQFSVVIDKEQNIAVLAFLQNIDFKELAILTAVDWMEEKQFEVVYNLFSYSHYQQILVKARIDRDNPKIQSVLNLWDVAKTYERDVHEFFGIEFIGNDELKPFFLHNWLDLPPMRKDFDSLAYSNEVYGKFKEEREK</sequence>
<dbReference type="Pfam" id="PF00329">
    <property type="entry name" value="Complex1_30kDa"/>
    <property type="match status" value="1"/>
</dbReference>
<dbReference type="EMBL" id="QNBC01000021">
    <property type="protein sequence ID" value="RKX67366.1"/>
    <property type="molecule type" value="Genomic_DNA"/>
</dbReference>
<comment type="similarity">
    <text evidence="1">Belongs to the complex I 30 kDa subunit family.</text>
</comment>
<gene>
    <name evidence="3" type="ORF">DRP44_02505</name>
</gene>
<feature type="domain" description="NADH:ubiquinone oxidoreductase 30kDa subunit" evidence="2">
    <location>
        <begin position="29"/>
        <end position="144"/>
    </location>
</feature>
<organism evidence="3 4">
    <name type="scientific">candidate division TA06 bacterium</name>
    <dbReference type="NCBI Taxonomy" id="2250710"/>
    <lineage>
        <taxon>Bacteria</taxon>
        <taxon>Bacteria division TA06</taxon>
    </lineage>
</organism>
<dbReference type="SUPFAM" id="SSF143243">
    <property type="entry name" value="Nqo5-like"/>
    <property type="match status" value="1"/>
</dbReference>
<dbReference type="PANTHER" id="PTHR10884:SF14">
    <property type="entry name" value="NADH DEHYDROGENASE [UBIQUINONE] IRON-SULFUR PROTEIN 3, MITOCHONDRIAL"/>
    <property type="match status" value="1"/>
</dbReference>
<dbReference type="Proteomes" id="UP000282321">
    <property type="component" value="Unassembled WGS sequence"/>
</dbReference>
<dbReference type="InterPro" id="IPR037232">
    <property type="entry name" value="NADH_quin_OxRdtase_su_C/D-like"/>
</dbReference>
<accession>A0A660S9X6</accession>
<dbReference type="Gene3D" id="3.30.460.80">
    <property type="entry name" value="NADH:ubiquinone oxidoreductase, 30kDa subunit"/>
    <property type="match status" value="1"/>
</dbReference>
<dbReference type="GO" id="GO:0008137">
    <property type="term" value="F:NADH dehydrogenase (ubiquinone) activity"/>
    <property type="evidence" value="ECO:0007669"/>
    <property type="project" value="InterPro"/>
</dbReference>
<dbReference type="InterPro" id="IPR001268">
    <property type="entry name" value="NADH_UbQ_OxRdtase_30kDa_su"/>
</dbReference>
<comment type="caution">
    <text evidence="3">The sequence shown here is derived from an EMBL/GenBank/DDBJ whole genome shotgun (WGS) entry which is preliminary data.</text>
</comment>
<protein>
    <submittedName>
        <fullName evidence="3">NADH-quinone oxidoreductase subunit C</fullName>
    </submittedName>
</protein>
<evidence type="ECO:0000313" key="3">
    <source>
        <dbReference type="EMBL" id="RKX67366.1"/>
    </source>
</evidence>
<dbReference type="PANTHER" id="PTHR10884">
    <property type="entry name" value="NADH DEHYDROGENASE UBIQUINONE IRON-SULFUR PROTEIN 3"/>
    <property type="match status" value="1"/>
</dbReference>
<evidence type="ECO:0000256" key="1">
    <source>
        <dbReference type="ARBA" id="ARBA00007569"/>
    </source>
</evidence>
<dbReference type="AlphaFoldDB" id="A0A660S9X6"/>
<reference evidence="3 4" key="1">
    <citation type="submission" date="2018-06" db="EMBL/GenBank/DDBJ databases">
        <title>Extensive metabolic versatility and redundancy in microbially diverse, dynamic hydrothermal sediments.</title>
        <authorList>
            <person name="Dombrowski N."/>
            <person name="Teske A."/>
            <person name="Baker B.J."/>
        </authorList>
    </citation>
    <scope>NUCLEOTIDE SEQUENCE [LARGE SCALE GENOMIC DNA]</scope>
    <source>
        <strain evidence="3">B35_G9</strain>
    </source>
</reference>